<protein>
    <submittedName>
        <fullName evidence="2">Glycosyltransferase involved in cell wall bisynthesis</fullName>
    </submittedName>
</protein>
<gene>
    <name evidence="2" type="ORF">SAMN05878503_10865</name>
</gene>
<dbReference type="Gene3D" id="3.40.50.2000">
    <property type="entry name" value="Glycogen Phosphorylase B"/>
    <property type="match status" value="2"/>
</dbReference>
<dbReference type="PANTHER" id="PTHR12526:SF636">
    <property type="entry name" value="BLL3647 PROTEIN"/>
    <property type="match status" value="1"/>
</dbReference>
<reference evidence="3" key="1">
    <citation type="submission" date="2017-08" db="EMBL/GenBank/DDBJ databases">
        <authorList>
            <person name="Varghese N."/>
            <person name="Submissions S."/>
        </authorList>
    </citation>
    <scope>NUCLEOTIDE SEQUENCE [LARGE SCALE GENOMIC DNA]</scope>
    <source>
        <strain evidence="3">JA234</strain>
    </source>
</reference>
<evidence type="ECO:0000313" key="3">
    <source>
        <dbReference type="Proteomes" id="UP000219467"/>
    </source>
</evidence>
<dbReference type="GO" id="GO:0016757">
    <property type="term" value="F:glycosyltransferase activity"/>
    <property type="evidence" value="ECO:0007669"/>
    <property type="project" value="TreeGrafter"/>
</dbReference>
<accession>A0A285CU93</accession>
<organism evidence="2 3">
    <name type="scientific">Cereibacter ovatus</name>
    <dbReference type="NCBI Taxonomy" id="439529"/>
    <lineage>
        <taxon>Bacteria</taxon>
        <taxon>Pseudomonadati</taxon>
        <taxon>Pseudomonadota</taxon>
        <taxon>Alphaproteobacteria</taxon>
        <taxon>Rhodobacterales</taxon>
        <taxon>Paracoccaceae</taxon>
        <taxon>Cereibacter</taxon>
    </lineage>
</organism>
<sequence>MKILVVVSEFPKLTETFAYRNVVEYERLGHEVRIFHIKRFRKSEMVHDFMRGLVSRAFTFGYVSGPAVGALALEAVTAPRRLGRLLADVIGAYRGDPARGLAVMAYIPKALALGRWCRRAGIDHIHAEFAGHPATAAMIAARVAGVRFSFSAHAHDIFVSQALLPEKAREAGFVRAISRYNIAFLQRLPGFPAGKLRLVHCGVTRDRLQSGGPQPPGQGPFRILYVGSLIQRKGVRHLIDALAALPADLDWQARIVGGGDLADDLATQARALGLDGRIGFEGPQPAEAVTRHLGTAHVVVVPSVIGERGRTEGIPVVCMEALAHSLPVIASAVSGIPELVEDKVTGLLVPPGDAAAIARALCTIAADWPAAAAMGARGRDRVAAEYVVEDNARQLVALMEETR</sequence>
<proteinExistence type="predicted"/>
<dbReference type="AlphaFoldDB" id="A0A285CU93"/>
<feature type="domain" description="Glycosyl transferase family 1" evidence="1">
    <location>
        <begin position="218"/>
        <end position="380"/>
    </location>
</feature>
<dbReference type="InterPro" id="IPR001296">
    <property type="entry name" value="Glyco_trans_1"/>
</dbReference>
<dbReference type="CDD" id="cd03801">
    <property type="entry name" value="GT4_PimA-like"/>
    <property type="match status" value="1"/>
</dbReference>
<dbReference type="EMBL" id="OAOQ01000008">
    <property type="protein sequence ID" value="SNX71112.1"/>
    <property type="molecule type" value="Genomic_DNA"/>
</dbReference>
<dbReference type="PANTHER" id="PTHR12526">
    <property type="entry name" value="GLYCOSYLTRANSFERASE"/>
    <property type="match status" value="1"/>
</dbReference>
<dbReference type="SUPFAM" id="SSF53756">
    <property type="entry name" value="UDP-Glycosyltransferase/glycogen phosphorylase"/>
    <property type="match status" value="1"/>
</dbReference>
<evidence type="ECO:0000313" key="2">
    <source>
        <dbReference type="EMBL" id="SNX71112.1"/>
    </source>
</evidence>
<name>A0A285CU93_9RHOB</name>
<dbReference type="Proteomes" id="UP000219467">
    <property type="component" value="Unassembled WGS sequence"/>
</dbReference>
<keyword evidence="2" id="KW-0808">Transferase</keyword>
<dbReference type="RefSeq" id="WP_097030648.1">
    <property type="nucleotide sequence ID" value="NZ_OAOQ01000008.1"/>
</dbReference>
<evidence type="ECO:0000259" key="1">
    <source>
        <dbReference type="Pfam" id="PF00534"/>
    </source>
</evidence>
<keyword evidence="3" id="KW-1185">Reference proteome</keyword>
<dbReference type="Pfam" id="PF00534">
    <property type="entry name" value="Glycos_transf_1"/>
    <property type="match status" value="1"/>
</dbReference>
<dbReference type="OrthoDB" id="9790710at2"/>